<evidence type="ECO:0000259" key="1">
    <source>
        <dbReference type="Pfam" id="PF00078"/>
    </source>
</evidence>
<reference evidence="2" key="1">
    <citation type="journal article" date="2014" name="PLoS ONE">
        <title>Transcriptome-Based Identification of ABC Transporters in the Western Tarnished Plant Bug Lygus hesperus.</title>
        <authorList>
            <person name="Hull J.J."/>
            <person name="Chaney K."/>
            <person name="Geib S.M."/>
            <person name="Fabrick J.A."/>
            <person name="Brent C.S."/>
            <person name="Walsh D."/>
            <person name="Lavine L.C."/>
        </authorList>
    </citation>
    <scope>NUCLEOTIDE SEQUENCE</scope>
</reference>
<dbReference type="EMBL" id="GBHO01009055">
    <property type="protein sequence ID" value="JAG34549.1"/>
    <property type="molecule type" value="Transcribed_RNA"/>
</dbReference>
<protein>
    <recommendedName>
        <fullName evidence="1">Reverse transcriptase domain-containing protein</fullName>
    </recommendedName>
</protein>
<feature type="non-terminal residue" evidence="2">
    <location>
        <position position="236"/>
    </location>
</feature>
<reference evidence="2" key="2">
    <citation type="submission" date="2014-07" db="EMBL/GenBank/DDBJ databases">
        <authorList>
            <person name="Hull J."/>
        </authorList>
    </citation>
    <scope>NUCLEOTIDE SEQUENCE</scope>
</reference>
<gene>
    <name evidence="2" type="ORF">CM83_39</name>
</gene>
<dbReference type="Pfam" id="PF00078">
    <property type="entry name" value="RVT_1"/>
    <property type="match status" value="1"/>
</dbReference>
<sequence>EFTKLSSNMDSRQFWKLINKLKLGSPRRDICIPLCELGKHFMNLFNPFSSAILNPWVEPWIEVLALDEPFRIDELQEVLKNAKEGKAPGMDGIPYEFYKNAPLEFLSSLLETYNGIFESGKVPISFSKSLIHPLKKNRNADGIGNIRGISFLNAMAKLLTGLVLKRIVTYVEGNNLLNDGQAGFRRGFSTADNVFILKGIAELRMSKKGGKMYSFFIDYSSAFDRIDRAALYRKMY</sequence>
<dbReference type="PANTHER" id="PTHR19446">
    <property type="entry name" value="REVERSE TRANSCRIPTASES"/>
    <property type="match status" value="1"/>
</dbReference>
<accession>A0A0A9YQT5</accession>
<dbReference type="AlphaFoldDB" id="A0A0A9YQT5"/>
<feature type="domain" description="Reverse transcriptase" evidence="1">
    <location>
        <begin position="138"/>
        <end position="235"/>
    </location>
</feature>
<dbReference type="InterPro" id="IPR000477">
    <property type="entry name" value="RT_dom"/>
</dbReference>
<proteinExistence type="predicted"/>
<evidence type="ECO:0000313" key="2">
    <source>
        <dbReference type="EMBL" id="JAG34549.1"/>
    </source>
</evidence>
<feature type="non-terminal residue" evidence="2">
    <location>
        <position position="1"/>
    </location>
</feature>
<organism evidence="2">
    <name type="scientific">Lygus hesperus</name>
    <name type="common">Western plant bug</name>
    <dbReference type="NCBI Taxonomy" id="30085"/>
    <lineage>
        <taxon>Eukaryota</taxon>
        <taxon>Metazoa</taxon>
        <taxon>Ecdysozoa</taxon>
        <taxon>Arthropoda</taxon>
        <taxon>Hexapoda</taxon>
        <taxon>Insecta</taxon>
        <taxon>Pterygota</taxon>
        <taxon>Neoptera</taxon>
        <taxon>Paraneoptera</taxon>
        <taxon>Hemiptera</taxon>
        <taxon>Heteroptera</taxon>
        <taxon>Panheteroptera</taxon>
        <taxon>Cimicomorpha</taxon>
        <taxon>Miridae</taxon>
        <taxon>Mirini</taxon>
        <taxon>Lygus</taxon>
    </lineage>
</organism>
<name>A0A0A9YQT5_LYGHE</name>